<proteinExistence type="predicted"/>
<dbReference type="Proteomes" id="UP001609175">
    <property type="component" value="Unassembled WGS sequence"/>
</dbReference>
<protein>
    <submittedName>
        <fullName evidence="7">TetR/AcrR family transcriptional regulator</fullName>
    </submittedName>
</protein>
<dbReference type="InterPro" id="IPR001647">
    <property type="entry name" value="HTH_TetR"/>
</dbReference>
<sequence>MKAESHGAAPEDAPTGSYEAPVRIVKRRPKNRKSQIAASSAEAFSALGYHAVSMEAIAAKVEISAAALYRHYPSKYALFRESVLSLGTILGRAAELPDDVDAADPKAALDHMLGSLITMAIAYRQSGSLYRWQSRYLEAADRRELQTQVDRVIDHIADLLQRVRPDVTRLDSTVLAAAASCVISSISDHHASLPSKQIERLFRSTGWQLLDAVLPSADTRFEVSAGQEIPLSFKHELLLKEAVKLFHERGYPEVGIEEIAARAGLPPSGVYRYFHSKSDILAAAFRRAAERVSAAIAPAVAASANSEEALTRLMEQYVAGAFEERELTFVYYAEIGNVSASDRTLLRNIQRSSVEEWAKLLVDARPELSAAEARFLVHAAFGLVVDLGRLARFNSAAVSVERVRRLTQLTLFGR</sequence>
<feature type="domain" description="HTH tetR-type" evidence="6">
    <location>
        <begin position="30"/>
        <end position="90"/>
    </location>
</feature>
<reference evidence="7 8" key="1">
    <citation type="submission" date="2024-10" db="EMBL/GenBank/DDBJ databases">
        <authorList>
            <person name="Riesco R."/>
        </authorList>
    </citation>
    <scope>NUCLEOTIDE SEQUENCE [LARGE SCALE GENOMIC DNA]</scope>
    <source>
        <strain evidence="7 8">NCIMB 15449</strain>
    </source>
</reference>
<evidence type="ECO:0000256" key="5">
    <source>
        <dbReference type="SAM" id="MobiDB-lite"/>
    </source>
</evidence>
<feature type="DNA-binding region" description="H-T-H motif" evidence="4">
    <location>
        <begin position="255"/>
        <end position="274"/>
    </location>
</feature>
<dbReference type="PROSITE" id="PS50977">
    <property type="entry name" value="HTH_TETR_2"/>
    <property type="match status" value="2"/>
</dbReference>
<organism evidence="7 8">
    <name type="scientific">Antrihabitans spumae</name>
    <dbReference type="NCBI Taxonomy" id="3373370"/>
    <lineage>
        <taxon>Bacteria</taxon>
        <taxon>Bacillati</taxon>
        <taxon>Actinomycetota</taxon>
        <taxon>Actinomycetes</taxon>
        <taxon>Mycobacteriales</taxon>
        <taxon>Nocardiaceae</taxon>
        <taxon>Antrihabitans</taxon>
    </lineage>
</organism>
<evidence type="ECO:0000256" key="4">
    <source>
        <dbReference type="PROSITE-ProRule" id="PRU00335"/>
    </source>
</evidence>
<dbReference type="SUPFAM" id="SSF46689">
    <property type="entry name" value="Homeodomain-like"/>
    <property type="match status" value="2"/>
</dbReference>
<comment type="caution">
    <text evidence="7">The sequence shown here is derived from an EMBL/GenBank/DDBJ whole genome shotgun (WGS) entry which is preliminary data.</text>
</comment>
<dbReference type="Pfam" id="PF00440">
    <property type="entry name" value="TetR_N"/>
    <property type="match status" value="2"/>
</dbReference>
<gene>
    <name evidence="7" type="ORF">ACHIPZ_10935</name>
</gene>
<dbReference type="InterPro" id="IPR009057">
    <property type="entry name" value="Homeodomain-like_sf"/>
</dbReference>
<evidence type="ECO:0000256" key="1">
    <source>
        <dbReference type="ARBA" id="ARBA00023015"/>
    </source>
</evidence>
<dbReference type="InterPro" id="IPR050109">
    <property type="entry name" value="HTH-type_TetR-like_transc_reg"/>
</dbReference>
<accession>A0ABW7JLU2</accession>
<dbReference type="EMBL" id="JBIMSO010000043">
    <property type="protein sequence ID" value="MFH5208710.1"/>
    <property type="molecule type" value="Genomic_DNA"/>
</dbReference>
<feature type="domain" description="HTH tetR-type" evidence="6">
    <location>
        <begin position="232"/>
        <end position="292"/>
    </location>
</feature>
<evidence type="ECO:0000256" key="3">
    <source>
        <dbReference type="ARBA" id="ARBA00023163"/>
    </source>
</evidence>
<evidence type="ECO:0000259" key="6">
    <source>
        <dbReference type="PROSITE" id="PS50977"/>
    </source>
</evidence>
<keyword evidence="1" id="KW-0805">Transcription regulation</keyword>
<feature type="DNA-binding region" description="H-T-H motif" evidence="4">
    <location>
        <begin position="53"/>
        <end position="72"/>
    </location>
</feature>
<dbReference type="PRINTS" id="PR00455">
    <property type="entry name" value="HTHTETR"/>
</dbReference>
<name>A0ABW7JLU2_9NOCA</name>
<evidence type="ECO:0000256" key="2">
    <source>
        <dbReference type="ARBA" id="ARBA00023125"/>
    </source>
</evidence>
<dbReference type="PANTHER" id="PTHR30055:SF234">
    <property type="entry name" value="HTH-TYPE TRANSCRIPTIONAL REGULATOR BETI"/>
    <property type="match status" value="1"/>
</dbReference>
<evidence type="ECO:0000313" key="8">
    <source>
        <dbReference type="Proteomes" id="UP001609175"/>
    </source>
</evidence>
<dbReference type="Gene3D" id="1.10.357.10">
    <property type="entry name" value="Tetracycline Repressor, domain 2"/>
    <property type="match status" value="2"/>
</dbReference>
<evidence type="ECO:0000313" key="7">
    <source>
        <dbReference type="EMBL" id="MFH5208710.1"/>
    </source>
</evidence>
<dbReference type="RefSeq" id="WP_395114217.1">
    <property type="nucleotide sequence ID" value="NZ_JBIMSO010000043.1"/>
</dbReference>
<keyword evidence="2 4" id="KW-0238">DNA-binding</keyword>
<dbReference type="Gene3D" id="1.10.10.60">
    <property type="entry name" value="Homeodomain-like"/>
    <property type="match status" value="2"/>
</dbReference>
<dbReference type="PANTHER" id="PTHR30055">
    <property type="entry name" value="HTH-TYPE TRANSCRIPTIONAL REGULATOR RUTR"/>
    <property type="match status" value="1"/>
</dbReference>
<keyword evidence="3" id="KW-0804">Transcription</keyword>
<feature type="region of interest" description="Disordered" evidence="5">
    <location>
        <begin position="1"/>
        <end position="22"/>
    </location>
</feature>